<sequence>MAPQRPRLRMLFTPNRDRPTWPVPADKVTPPEVLNMVFGNLNTAEDVHNTRLVSQNFREAAWPAFGRTFNHKVFHLTRQGVTALRLVSLCERVVPYIKHLHISAQRPHERGLDSLLAWGAMSCDELEPLCRYTAWEAYQVMLDENEEDKSLAMTTETLSAALGGLRVLENITLVGGDNVYVSPAPPDTLTSQSGATLLFSGRRSPRWYNLPSCINTMLREAEQVVTRLYDHYAGAPTLRLLFDGLATSGSTTCNRIRRFRILGAVQFDELSPFVNTDPHAPPFSNAGNTVAQLGGLTHLELRIDAVGADSSGSVEATIARIVSPLPAFLTSMRNITSLRLSFPADIWDVTDRLLANVYLPASADLYGLTTNHLADTCLHLRAFLGSHAPTLRTLRLQAVQVASRDEEQWIHFLYSLHAPRMQLEVFVILPFMDAAHRRRLEEDPRTMWVRLDERALKGCATRAEIVGFEQGGLEDGGDD</sequence>
<protein>
    <recommendedName>
        <fullName evidence="3">F-box domain-containing protein</fullName>
    </recommendedName>
</protein>
<gene>
    <name evidence="1" type="ORF">B0A55_02334</name>
</gene>
<organism evidence="1 2">
    <name type="scientific">Friedmanniomyces simplex</name>
    <dbReference type="NCBI Taxonomy" id="329884"/>
    <lineage>
        <taxon>Eukaryota</taxon>
        <taxon>Fungi</taxon>
        <taxon>Dikarya</taxon>
        <taxon>Ascomycota</taxon>
        <taxon>Pezizomycotina</taxon>
        <taxon>Dothideomycetes</taxon>
        <taxon>Dothideomycetidae</taxon>
        <taxon>Mycosphaerellales</taxon>
        <taxon>Teratosphaeriaceae</taxon>
        <taxon>Friedmanniomyces</taxon>
    </lineage>
</organism>
<name>A0A4U0XY17_9PEZI</name>
<dbReference type="AlphaFoldDB" id="A0A4U0XY17"/>
<evidence type="ECO:0008006" key="3">
    <source>
        <dbReference type="Google" id="ProtNLM"/>
    </source>
</evidence>
<accession>A0A4U0XY17</accession>
<evidence type="ECO:0000313" key="2">
    <source>
        <dbReference type="Proteomes" id="UP000309340"/>
    </source>
</evidence>
<keyword evidence="2" id="KW-1185">Reference proteome</keyword>
<dbReference type="Proteomes" id="UP000309340">
    <property type="component" value="Unassembled WGS sequence"/>
</dbReference>
<dbReference type="OrthoDB" id="3837126at2759"/>
<proteinExistence type="predicted"/>
<comment type="caution">
    <text evidence="1">The sequence shown here is derived from an EMBL/GenBank/DDBJ whole genome shotgun (WGS) entry which is preliminary data.</text>
</comment>
<reference evidence="1 2" key="1">
    <citation type="submission" date="2017-03" db="EMBL/GenBank/DDBJ databases">
        <title>Genomes of endolithic fungi from Antarctica.</title>
        <authorList>
            <person name="Coleine C."/>
            <person name="Masonjones S."/>
            <person name="Stajich J.E."/>
        </authorList>
    </citation>
    <scope>NUCLEOTIDE SEQUENCE [LARGE SCALE GENOMIC DNA]</scope>
    <source>
        <strain evidence="1 2">CCFEE 5184</strain>
    </source>
</reference>
<dbReference type="EMBL" id="NAJQ01000062">
    <property type="protein sequence ID" value="TKA80848.1"/>
    <property type="molecule type" value="Genomic_DNA"/>
</dbReference>
<evidence type="ECO:0000313" key="1">
    <source>
        <dbReference type="EMBL" id="TKA80848.1"/>
    </source>
</evidence>